<evidence type="ECO:0000256" key="2">
    <source>
        <dbReference type="SAM" id="MobiDB-lite"/>
    </source>
</evidence>
<sequence length="786" mass="85069">APFAVPAKCSLISPLAIADAASGAYLSSFREEYKAAGAAWMLDPICSDIDDVTVGLLEGAMGAWSEERLEPDKPGVCLTEALTMLAGRAVVTTWHAAMGEALQQSSEDRAWHLFNAALSVPIRMRLLADGDATHLAALTFSEKMFSARAASGAESFWQFAEKTRRLTSAENCFAKQEPASKLEAALKAHGLQFKGKARTAATAAALKGQGLFVFIMNGFRVARLTGDAPKDEKPSVIRVIGRDGKAPAMLHALFKKMELVECIFHAALLMDKGVGNDMAAFKTPLHILQKFDASGADGLVASHRASDSGGGADEMETLFALHVAEHRDAVDVKTEAMIDVAWPLCSSAFDDEIAELAQQELQCSTTGFVWRTHLTETSQGVGARYRAFVAACTGGPIPADPELDANLVLSGMSELGGEQKEELQKLQEQLKQLRRRTLEFVTLPSVGAASGAEYAVAQMQSLWGVLSLGRCFGRKKNDVRAFILSAELFPRNVVKQGGKARMSEQMACDEAKSKRVIEFFLQKRQKDDILIFLDGRSRANRRVTESFETRLESGGPRAHVECRFVHEQPTKKEGPRSAARASSYTKNNRGAAIFSMPLKGPPRKVVHRAEFNARGESSTADASYSGIPTRRFSELPRMDHETKTSILGGIDSKGHPFSRSEVKPRSLWQTLVEHHEVTRVVDFTPGSGALAVAASGAMECEGIAANDARRDRLDSIVDRRAMHMVGHDEGRAEQLGGDAEFVEKASKCFSGTTMEAKRLLMPVAGDGEDEEEEGDGASSSDESAGI</sequence>
<keyword evidence="1" id="KW-0175">Coiled coil</keyword>
<organism evidence="3 4">
    <name type="scientific">Prorocentrum cordatum</name>
    <dbReference type="NCBI Taxonomy" id="2364126"/>
    <lineage>
        <taxon>Eukaryota</taxon>
        <taxon>Sar</taxon>
        <taxon>Alveolata</taxon>
        <taxon>Dinophyceae</taxon>
        <taxon>Prorocentrales</taxon>
        <taxon>Prorocentraceae</taxon>
        <taxon>Prorocentrum</taxon>
    </lineage>
</organism>
<proteinExistence type="predicted"/>
<evidence type="ECO:0000313" key="3">
    <source>
        <dbReference type="EMBL" id="CAK0905526.1"/>
    </source>
</evidence>
<keyword evidence="4" id="KW-1185">Reference proteome</keyword>
<feature type="compositionally biased region" description="Low complexity" evidence="2">
    <location>
        <begin position="776"/>
        <end position="786"/>
    </location>
</feature>
<feature type="coiled-coil region" evidence="1">
    <location>
        <begin position="416"/>
        <end position="443"/>
    </location>
</feature>
<feature type="region of interest" description="Disordered" evidence="2">
    <location>
        <begin position="759"/>
        <end position="786"/>
    </location>
</feature>
<reference evidence="3" key="1">
    <citation type="submission" date="2023-10" db="EMBL/GenBank/DDBJ databases">
        <authorList>
            <person name="Chen Y."/>
            <person name="Shah S."/>
            <person name="Dougan E. K."/>
            <person name="Thang M."/>
            <person name="Chan C."/>
        </authorList>
    </citation>
    <scope>NUCLEOTIDE SEQUENCE [LARGE SCALE GENOMIC DNA]</scope>
</reference>
<evidence type="ECO:0000256" key="1">
    <source>
        <dbReference type="SAM" id="Coils"/>
    </source>
</evidence>
<dbReference type="EMBL" id="CAUYUJ010021575">
    <property type="protein sequence ID" value="CAK0905526.1"/>
    <property type="molecule type" value="Genomic_DNA"/>
</dbReference>
<gene>
    <name evidence="3" type="ORF">PCOR1329_LOCUS81211</name>
</gene>
<comment type="caution">
    <text evidence="3">The sequence shown here is derived from an EMBL/GenBank/DDBJ whole genome shotgun (WGS) entry which is preliminary data.</text>
</comment>
<dbReference type="Proteomes" id="UP001189429">
    <property type="component" value="Unassembled WGS sequence"/>
</dbReference>
<evidence type="ECO:0000313" key="4">
    <source>
        <dbReference type="Proteomes" id="UP001189429"/>
    </source>
</evidence>
<name>A0ABN9Y464_9DINO</name>
<protein>
    <submittedName>
        <fullName evidence="3">Uncharacterized protein</fullName>
    </submittedName>
</protein>
<feature type="compositionally biased region" description="Acidic residues" evidence="2">
    <location>
        <begin position="766"/>
        <end position="775"/>
    </location>
</feature>
<feature type="non-terminal residue" evidence="3">
    <location>
        <position position="1"/>
    </location>
</feature>
<accession>A0ABN9Y464</accession>